<feature type="compositionally biased region" description="Low complexity" evidence="12">
    <location>
        <begin position="135"/>
        <end position="144"/>
    </location>
</feature>
<keyword evidence="5 13" id="KW-1133">Transmembrane helix</keyword>
<evidence type="ECO:0000256" key="5">
    <source>
        <dbReference type="ARBA" id="ARBA00022989"/>
    </source>
</evidence>
<gene>
    <name evidence="15" type="ORF">ZHAS_00005137</name>
</gene>
<dbReference type="CDD" id="cd11394">
    <property type="entry name" value="bHLHzip_SREBP"/>
    <property type="match status" value="1"/>
</dbReference>
<reference evidence="16" key="2">
    <citation type="submission" date="2020-05" db="UniProtKB">
        <authorList>
            <consortium name="EnsemblMetazoa"/>
        </authorList>
    </citation>
    <scope>IDENTIFICATION</scope>
</reference>
<name>A0A084VJ23_ANOSI</name>
<evidence type="ECO:0000256" key="2">
    <source>
        <dbReference type="ARBA" id="ARBA00004477"/>
    </source>
</evidence>
<reference evidence="15 17" key="1">
    <citation type="journal article" date="2014" name="BMC Genomics">
        <title>Genome sequence of Anopheles sinensis provides insight into genetics basis of mosquito competence for malaria parasites.</title>
        <authorList>
            <person name="Zhou D."/>
            <person name="Zhang D."/>
            <person name="Ding G."/>
            <person name="Shi L."/>
            <person name="Hou Q."/>
            <person name="Ye Y."/>
            <person name="Xu Y."/>
            <person name="Zhou H."/>
            <person name="Xiong C."/>
            <person name="Li S."/>
            <person name="Yu J."/>
            <person name="Hong S."/>
            <person name="Yu X."/>
            <person name="Zou P."/>
            <person name="Chen C."/>
            <person name="Chang X."/>
            <person name="Wang W."/>
            <person name="Lv Y."/>
            <person name="Sun Y."/>
            <person name="Ma L."/>
            <person name="Shen B."/>
            <person name="Zhu C."/>
        </authorList>
    </citation>
    <scope>NUCLEOTIDE SEQUENCE [LARGE SCALE GENOMIC DNA]</scope>
</reference>
<feature type="region of interest" description="Disordered" evidence="12">
    <location>
        <begin position="484"/>
        <end position="524"/>
    </location>
</feature>
<dbReference type="SMART" id="SM00353">
    <property type="entry name" value="HLH"/>
    <property type="match status" value="1"/>
</dbReference>
<dbReference type="OrthoDB" id="2133190at2759"/>
<keyword evidence="10" id="KW-0539">Nucleus</keyword>
<evidence type="ECO:0000256" key="6">
    <source>
        <dbReference type="ARBA" id="ARBA00023015"/>
    </source>
</evidence>
<evidence type="ECO:0000259" key="14">
    <source>
        <dbReference type="PROSITE" id="PS50888"/>
    </source>
</evidence>
<dbReference type="VEuPathDB" id="VectorBase:ASIC005137"/>
<accession>A0A084VJ23</accession>
<dbReference type="Pfam" id="PF00010">
    <property type="entry name" value="HLH"/>
    <property type="match status" value="1"/>
</dbReference>
<dbReference type="AlphaFoldDB" id="A0A084VJ23"/>
<dbReference type="Proteomes" id="UP000030765">
    <property type="component" value="Unassembled WGS sequence"/>
</dbReference>
<evidence type="ECO:0000256" key="1">
    <source>
        <dbReference type="ARBA" id="ARBA00004123"/>
    </source>
</evidence>
<evidence type="ECO:0000256" key="7">
    <source>
        <dbReference type="ARBA" id="ARBA00023125"/>
    </source>
</evidence>
<feature type="compositionally biased region" description="Low complexity" evidence="12">
    <location>
        <begin position="370"/>
        <end position="379"/>
    </location>
</feature>
<dbReference type="PANTHER" id="PTHR46062:SF1">
    <property type="entry name" value="LP12374P"/>
    <property type="match status" value="1"/>
</dbReference>
<feature type="region of interest" description="Disordered" evidence="12">
    <location>
        <begin position="364"/>
        <end position="390"/>
    </location>
</feature>
<evidence type="ECO:0000256" key="13">
    <source>
        <dbReference type="SAM" id="Phobius"/>
    </source>
</evidence>
<dbReference type="EMBL" id="ATLV01013426">
    <property type="status" value="NOT_ANNOTATED_CDS"/>
    <property type="molecule type" value="Genomic_DNA"/>
</dbReference>
<feature type="region of interest" description="Disordered" evidence="12">
    <location>
        <begin position="119"/>
        <end position="153"/>
    </location>
</feature>
<protein>
    <submittedName>
        <fullName evidence="15">AGAP000076-PA-like protein</fullName>
    </submittedName>
</protein>
<dbReference type="GO" id="GO:0000978">
    <property type="term" value="F:RNA polymerase II cis-regulatory region sequence-specific DNA binding"/>
    <property type="evidence" value="ECO:0007669"/>
    <property type="project" value="TreeGrafter"/>
</dbReference>
<feature type="compositionally biased region" description="Polar residues" evidence="12">
    <location>
        <begin position="123"/>
        <end position="134"/>
    </location>
</feature>
<dbReference type="GO" id="GO:0000981">
    <property type="term" value="F:DNA-binding transcription factor activity, RNA polymerase II-specific"/>
    <property type="evidence" value="ECO:0007669"/>
    <property type="project" value="TreeGrafter"/>
</dbReference>
<evidence type="ECO:0000256" key="10">
    <source>
        <dbReference type="ARBA" id="ARBA00023242"/>
    </source>
</evidence>
<keyword evidence="11" id="KW-0175">Coiled coil</keyword>
<evidence type="ECO:0000256" key="3">
    <source>
        <dbReference type="ARBA" id="ARBA00022692"/>
    </source>
</evidence>
<evidence type="ECO:0000256" key="9">
    <source>
        <dbReference type="ARBA" id="ARBA00023163"/>
    </source>
</evidence>
<keyword evidence="4" id="KW-0256">Endoplasmic reticulum</keyword>
<dbReference type="PANTHER" id="PTHR46062">
    <property type="entry name" value="STEROL REGULATORY ELEMENT-BINDING PROTEIN"/>
    <property type="match status" value="1"/>
</dbReference>
<proteinExistence type="predicted"/>
<dbReference type="GO" id="GO:0046983">
    <property type="term" value="F:protein dimerization activity"/>
    <property type="evidence" value="ECO:0007669"/>
    <property type="project" value="InterPro"/>
</dbReference>
<evidence type="ECO:0000256" key="12">
    <source>
        <dbReference type="SAM" id="MobiDB-lite"/>
    </source>
</evidence>
<sequence>MDQDRVWNDPFQPPGMYFPATVFKEDELDMNDMSDIGDITDMYQLNEEKLINIMGEDFLTNYSWEDGPSMNVSASSTAIGSASPGVTVKEECVASDTASAMSTEPSLYQNLVLPNDPMLLATTPMTTSAEPASPQQATQQQQQQRSKEEKKHTVLQPLAPAPPQQQQILPAPPQIAPQQVHLQPSQIVTGPRSVILTQNGAAVGPAGAQTLLVANANGLGSVGHTYTAKKIAPATQAQQQTTTRTLLPGLSNVRLQNLSQQTVATGGGAGATATMPVMQQLFALQTGDKQSAVFLQANTPVIYTSANVHSIATTTATVKANPANIHTLVNTLNGPVLTAGIPVMLDATPPPQTERPKVQLNRLQPATAASPGSSSSSGIGSPGIGVPKVKEVKRSAHNAIERRYRTSINSCIVELKNIVVGEEAKLNKSAILRKAIDHIRHLQKQNSALRQENMSYKLRFTDQKHTLKDLLVSQPSAADEMLTTAPITPPRSDESNPSSSPTHSDSSMPGSPFGGSSSVHLSTAGSPSGCDDLLDDDLMSGIGGMSANSRLTICMFMLAVLIVNPFGSLLSFASDDGDGRLYEEMGTQRRILAVEESFSWSRISSSLLLALVNFIFLALCLVRMLVYGDPVLTPRSRASTDYWKHKRQSDVEFRRGNATESYREAKLCLQSFGLSLPSTRLECATATAWQFVRMFFHRLYIGRWLSRRTGGLFKPEGERMHALHSARELALLYHRLNQLHLVSDHTDANGLMMSLCAVNMAEAAAGVLSVDDTIEIYLLAALRVKRSYPRMMQYFCRYYLGKAKQLASDHTSRKFRWLFTAYGFQFLTASSTFRYEERLGDSHETFTRLCNKADPLEYVMREYRLNLLQKAIQLLVGSGRDAHGQGRLVASGSDAAGLQAAGKEPVPFDACVLHGNGCFDQLAHWWSNLLSVAAFWLLGEDERAEALYGHVENIPAELRQPQPDPLANALLVAFQVKRGLITKTESDFATIFEQCNASSRLLEDSLTGNICKTPSRLKLLAQLLACDWLLESRTALWEMENDMRYYQDYLTVPGTILAAFQADLNLLRLVTSKFPNAQSRVFLYEAICRLMAGAAPGPTQQLLDRSLRQRNCRSSLICGKDRSAQLEGGRERAAALYVACKHLPSPCLSSPGERAGMLEEAAKTLEKIGDKKRLQQCYQLMKSLGSGSVTN</sequence>
<dbReference type="VEuPathDB" id="VectorBase:ASIS002143"/>
<evidence type="ECO:0000313" key="15">
    <source>
        <dbReference type="EMBL" id="KFB37967.1"/>
    </source>
</evidence>
<keyword evidence="6" id="KW-0805">Transcription regulation</keyword>
<keyword evidence="17" id="KW-1185">Reference proteome</keyword>
<evidence type="ECO:0000256" key="4">
    <source>
        <dbReference type="ARBA" id="ARBA00022824"/>
    </source>
</evidence>
<organism evidence="15">
    <name type="scientific">Anopheles sinensis</name>
    <name type="common">Mosquito</name>
    <dbReference type="NCBI Taxonomy" id="74873"/>
    <lineage>
        <taxon>Eukaryota</taxon>
        <taxon>Metazoa</taxon>
        <taxon>Ecdysozoa</taxon>
        <taxon>Arthropoda</taxon>
        <taxon>Hexapoda</taxon>
        <taxon>Insecta</taxon>
        <taxon>Pterygota</taxon>
        <taxon>Neoptera</taxon>
        <taxon>Endopterygota</taxon>
        <taxon>Diptera</taxon>
        <taxon>Nematocera</taxon>
        <taxon>Culicoidea</taxon>
        <taxon>Culicidae</taxon>
        <taxon>Anophelinae</taxon>
        <taxon>Anopheles</taxon>
    </lineage>
</organism>
<feature type="domain" description="BHLH" evidence="14">
    <location>
        <begin position="392"/>
        <end position="442"/>
    </location>
</feature>
<dbReference type="OMA" id="QLCQHIP"/>
<feature type="compositionally biased region" description="Low complexity" evidence="12">
    <location>
        <begin position="495"/>
        <end position="518"/>
    </location>
</feature>
<dbReference type="STRING" id="74873.A0A084VJ23"/>
<evidence type="ECO:0000256" key="8">
    <source>
        <dbReference type="ARBA" id="ARBA00023136"/>
    </source>
</evidence>
<dbReference type="Gene3D" id="4.10.280.10">
    <property type="entry name" value="Helix-loop-helix DNA-binding domain"/>
    <property type="match status" value="1"/>
</dbReference>
<keyword evidence="9" id="KW-0804">Transcription</keyword>
<dbReference type="SUPFAM" id="SSF47459">
    <property type="entry name" value="HLH, helix-loop-helix DNA-binding domain"/>
    <property type="match status" value="1"/>
</dbReference>
<dbReference type="EnsemblMetazoa" id="ASIC005137-RA">
    <property type="protein sequence ID" value="ASIC005137-PA"/>
    <property type="gene ID" value="ASIC005137"/>
</dbReference>
<evidence type="ECO:0000256" key="11">
    <source>
        <dbReference type="SAM" id="Coils"/>
    </source>
</evidence>
<evidence type="ECO:0000313" key="16">
    <source>
        <dbReference type="EnsemblMetazoa" id="ASIC005137-PA"/>
    </source>
</evidence>
<dbReference type="EMBL" id="KE524855">
    <property type="protein sequence ID" value="KFB37967.1"/>
    <property type="molecule type" value="Genomic_DNA"/>
</dbReference>
<feature type="transmembrane region" description="Helical" evidence="13">
    <location>
        <begin position="607"/>
        <end position="627"/>
    </location>
</feature>
<keyword evidence="8 13" id="KW-0472">Membrane</keyword>
<keyword evidence="7" id="KW-0238">DNA-binding</keyword>
<feature type="transmembrane region" description="Helical" evidence="13">
    <location>
        <begin position="555"/>
        <end position="573"/>
    </location>
</feature>
<evidence type="ECO:0000313" key="17">
    <source>
        <dbReference type="Proteomes" id="UP000030765"/>
    </source>
</evidence>
<comment type="subcellular location">
    <subcellularLocation>
        <location evidence="2">Endoplasmic reticulum membrane</location>
        <topology evidence="2">Multi-pass membrane protein</topology>
    </subcellularLocation>
    <subcellularLocation>
        <location evidence="1">Nucleus</location>
    </subcellularLocation>
</comment>
<dbReference type="InterPro" id="IPR036638">
    <property type="entry name" value="HLH_DNA-bd_sf"/>
</dbReference>
<keyword evidence="3 13" id="KW-0812">Transmembrane</keyword>
<dbReference type="InterPro" id="IPR011598">
    <property type="entry name" value="bHLH_dom"/>
</dbReference>
<dbReference type="GO" id="GO:0005789">
    <property type="term" value="C:endoplasmic reticulum membrane"/>
    <property type="evidence" value="ECO:0007669"/>
    <property type="project" value="UniProtKB-SubCell"/>
</dbReference>
<dbReference type="GO" id="GO:0005634">
    <property type="term" value="C:nucleus"/>
    <property type="evidence" value="ECO:0007669"/>
    <property type="project" value="UniProtKB-SubCell"/>
</dbReference>
<feature type="coiled-coil region" evidence="11">
    <location>
        <begin position="432"/>
        <end position="459"/>
    </location>
</feature>
<dbReference type="PROSITE" id="PS50888">
    <property type="entry name" value="BHLH"/>
    <property type="match status" value="1"/>
</dbReference>